<name>A0A382H9N6_9ZZZZ</name>
<evidence type="ECO:0000259" key="2">
    <source>
        <dbReference type="Pfam" id="PF01521"/>
    </source>
</evidence>
<dbReference type="PANTHER" id="PTHR11178">
    <property type="entry name" value="IRON-SULFUR CLUSTER SCAFFOLD PROTEIN NFU-RELATED"/>
    <property type="match status" value="1"/>
</dbReference>
<accession>A0A382H9N6</accession>
<dbReference type="InterPro" id="IPR035903">
    <property type="entry name" value="HesB-like_dom_sf"/>
</dbReference>
<sequence>MLTVTEGAIAKIVELIDKSPNPVQGLRISASSVSPLKVDYRMAFISEGQEDDVDEVLPYEGFSVYVDPGSQTYVEEATVDYVEGLMGAGFKIERPRSLPEGVDGDLVTRVQSVLDERINPSVAGHGGSVSLIDLRDKTVFLKLEGGCQGCGMADVTLKQGIEVMIKESVPEIEEIYDVTDHADGKNPYYQSSV</sequence>
<dbReference type="Pfam" id="PF01106">
    <property type="entry name" value="NifU"/>
    <property type="match status" value="1"/>
</dbReference>
<organism evidence="3">
    <name type="scientific">marine metagenome</name>
    <dbReference type="NCBI Taxonomy" id="408172"/>
    <lineage>
        <taxon>unclassified sequences</taxon>
        <taxon>metagenomes</taxon>
        <taxon>ecological metagenomes</taxon>
    </lineage>
</organism>
<dbReference type="AlphaFoldDB" id="A0A382H9N6"/>
<proteinExistence type="predicted"/>
<dbReference type="SUPFAM" id="SSF89360">
    <property type="entry name" value="HesB-like domain"/>
    <property type="match status" value="1"/>
</dbReference>
<dbReference type="SUPFAM" id="SSF117916">
    <property type="entry name" value="Fe-S cluster assembly (FSCA) domain-like"/>
    <property type="match status" value="1"/>
</dbReference>
<dbReference type="GO" id="GO:0005506">
    <property type="term" value="F:iron ion binding"/>
    <property type="evidence" value="ECO:0007669"/>
    <property type="project" value="InterPro"/>
</dbReference>
<feature type="domain" description="Core" evidence="2">
    <location>
        <begin position="2"/>
        <end position="95"/>
    </location>
</feature>
<dbReference type="Gene3D" id="3.30.300.130">
    <property type="entry name" value="Fe-S cluster assembly (FSCA)"/>
    <property type="match status" value="1"/>
</dbReference>
<dbReference type="GO" id="GO:0016226">
    <property type="term" value="P:iron-sulfur cluster assembly"/>
    <property type="evidence" value="ECO:0007669"/>
    <property type="project" value="InterPro"/>
</dbReference>
<dbReference type="Pfam" id="PF01521">
    <property type="entry name" value="Fe-S_biosyn"/>
    <property type="match status" value="1"/>
</dbReference>
<evidence type="ECO:0000259" key="1">
    <source>
        <dbReference type="Pfam" id="PF01106"/>
    </source>
</evidence>
<dbReference type="InterPro" id="IPR001075">
    <property type="entry name" value="NIF_FeS_clus_asmbl_NifU_C"/>
</dbReference>
<evidence type="ECO:0008006" key="4">
    <source>
        <dbReference type="Google" id="ProtNLM"/>
    </source>
</evidence>
<dbReference type="InterPro" id="IPR000361">
    <property type="entry name" value="ATAP_core_dom"/>
</dbReference>
<dbReference type="InterPro" id="IPR034904">
    <property type="entry name" value="FSCA_dom_sf"/>
</dbReference>
<gene>
    <name evidence="3" type="ORF">METZ01_LOCUS236878</name>
</gene>
<dbReference type="EMBL" id="UINC01059992">
    <property type="protein sequence ID" value="SVB84024.1"/>
    <property type="molecule type" value="Genomic_DNA"/>
</dbReference>
<protein>
    <recommendedName>
        <fullName evidence="4">NIF system FeS cluster assembly NifU C-terminal domain-containing protein</fullName>
    </recommendedName>
</protein>
<feature type="domain" description="NIF system FeS cluster assembly NifU C-terminal" evidence="1">
    <location>
        <begin position="110"/>
        <end position="175"/>
    </location>
</feature>
<reference evidence="3" key="1">
    <citation type="submission" date="2018-05" db="EMBL/GenBank/DDBJ databases">
        <authorList>
            <person name="Lanie J.A."/>
            <person name="Ng W.-L."/>
            <person name="Kazmierczak K.M."/>
            <person name="Andrzejewski T.M."/>
            <person name="Davidsen T.M."/>
            <person name="Wayne K.J."/>
            <person name="Tettelin H."/>
            <person name="Glass J.I."/>
            <person name="Rusch D."/>
            <person name="Podicherti R."/>
            <person name="Tsui H.-C.T."/>
            <person name="Winkler M.E."/>
        </authorList>
    </citation>
    <scope>NUCLEOTIDE SEQUENCE</scope>
</reference>
<dbReference type="GO" id="GO:0051536">
    <property type="term" value="F:iron-sulfur cluster binding"/>
    <property type="evidence" value="ECO:0007669"/>
    <property type="project" value="InterPro"/>
</dbReference>
<evidence type="ECO:0000313" key="3">
    <source>
        <dbReference type="EMBL" id="SVB84024.1"/>
    </source>
</evidence>
<dbReference type="PANTHER" id="PTHR11178:SF51">
    <property type="entry name" value="FE_S BIOGENESIS PROTEIN NFUA"/>
    <property type="match status" value="1"/>
</dbReference>
<dbReference type="Gene3D" id="2.60.300.12">
    <property type="entry name" value="HesB-like domain"/>
    <property type="match status" value="1"/>
</dbReference>